<dbReference type="Proteomes" id="UP001145087">
    <property type="component" value="Unassembled WGS sequence"/>
</dbReference>
<gene>
    <name evidence="3" type="ORF">OU798_09700</name>
</gene>
<comment type="caution">
    <text evidence="3">The sequence shown here is derived from an EMBL/GenBank/DDBJ whole genome shotgun (WGS) entry which is preliminary data.</text>
</comment>
<organism evidence="3 4">
    <name type="scientific">Draconibacterium aestuarii</name>
    <dbReference type="NCBI Taxonomy" id="2998507"/>
    <lineage>
        <taxon>Bacteria</taxon>
        <taxon>Pseudomonadati</taxon>
        <taxon>Bacteroidota</taxon>
        <taxon>Bacteroidia</taxon>
        <taxon>Marinilabiliales</taxon>
        <taxon>Prolixibacteraceae</taxon>
        <taxon>Draconibacterium</taxon>
    </lineage>
</organism>
<dbReference type="Pfam" id="PF00581">
    <property type="entry name" value="Rhodanese"/>
    <property type="match status" value="2"/>
</dbReference>
<sequence length="324" mass="34806">MKKFIIYTFLFAFVATISFTGCKETETGEEAVAYETLTTYLKSESMDLSYVIGNKDAGTFFAMAAPADGDLSAKWIMDIRGDADFNAGHITGAHQVAFSNILTAAATADKPILVVCKTGQTACYATTLLRLAGYPDTKALKWGMSGWNADLDKWSANCKDLTTETNWTTDATAAESFSAPSFSSSALDGASLLQERVAAVVAAGFKTASNADVLANPGNYYINNFFSASHYEGFGHVKGAVRVNPLSIDECDKLDPNGKVVTYCYTGQTSAIVTAYLNVLGFDAYSLLFGVNGMTTTNSFWETGGVTNHWGYDSNPKSLTYETN</sequence>
<dbReference type="PANTHER" id="PTHR43031:SF1">
    <property type="entry name" value="PYRIDINE NUCLEOTIDE-DISULPHIDE OXIDOREDUCTASE"/>
    <property type="match status" value="1"/>
</dbReference>
<dbReference type="CDD" id="cd00158">
    <property type="entry name" value="RHOD"/>
    <property type="match status" value="1"/>
</dbReference>
<feature type="domain" description="Rhodanese" evidence="2">
    <location>
        <begin position="70"/>
        <end position="152"/>
    </location>
</feature>
<dbReference type="InterPro" id="IPR050229">
    <property type="entry name" value="GlpE_sulfurtransferase"/>
</dbReference>
<dbReference type="AlphaFoldDB" id="A0A9X3J6M0"/>
<dbReference type="InterPro" id="IPR036873">
    <property type="entry name" value="Rhodanese-like_dom_sf"/>
</dbReference>
<name>A0A9X3J6M0_9BACT</name>
<dbReference type="PANTHER" id="PTHR43031">
    <property type="entry name" value="FAD-DEPENDENT OXIDOREDUCTASE"/>
    <property type="match status" value="1"/>
</dbReference>
<evidence type="ECO:0000259" key="2">
    <source>
        <dbReference type="PROSITE" id="PS50206"/>
    </source>
</evidence>
<proteinExistence type="predicted"/>
<evidence type="ECO:0000313" key="3">
    <source>
        <dbReference type="EMBL" id="MCY1720616.1"/>
    </source>
</evidence>
<keyword evidence="1" id="KW-0732">Signal</keyword>
<dbReference type="Gene3D" id="3.40.250.10">
    <property type="entry name" value="Rhodanese-like domain"/>
    <property type="match status" value="2"/>
</dbReference>
<evidence type="ECO:0000313" key="4">
    <source>
        <dbReference type="Proteomes" id="UP001145087"/>
    </source>
</evidence>
<feature type="signal peptide" evidence="1">
    <location>
        <begin position="1"/>
        <end position="20"/>
    </location>
</feature>
<dbReference type="SMART" id="SM00450">
    <property type="entry name" value="RHOD"/>
    <property type="match status" value="2"/>
</dbReference>
<protein>
    <submittedName>
        <fullName evidence="3">Rhodanese-like domain-containing protein</fullName>
    </submittedName>
</protein>
<dbReference type="PROSITE" id="PS50206">
    <property type="entry name" value="RHODANESE_3"/>
    <property type="match status" value="2"/>
</dbReference>
<evidence type="ECO:0000256" key="1">
    <source>
        <dbReference type="SAM" id="SignalP"/>
    </source>
</evidence>
<dbReference type="PROSITE" id="PS51257">
    <property type="entry name" value="PROKAR_LIPOPROTEIN"/>
    <property type="match status" value="1"/>
</dbReference>
<reference evidence="3" key="1">
    <citation type="submission" date="2022-11" db="EMBL/GenBank/DDBJ databases">
        <title>Marilongibacter aestuarii gen. nov., sp. nov., isolated from tidal flat sediment.</title>
        <authorList>
            <person name="Jiayan W."/>
        </authorList>
    </citation>
    <scope>NUCLEOTIDE SEQUENCE</scope>
    <source>
        <strain evidence="3">Z1-6</strain>
    </source>
</reference>
<dbReference type="RefSeq" id="WP_343332950.1">
    <property type="nucleotide sequence ID" value="NZ_JAPOHD010000020.1"/>
</dbReference>
<dbReference type="SUPFAM" id="SSF52821">
    <property type="entry name" value="Rhodanese/Cell cycle control phosphatase"/>
    <property type="match status" value="2"/>
</dbReference>
<accession>A0A9X3J6M0</accession>
<dbReference type="InterPro" id="IPR001763">
    <property type="entry name" value="Rhodanese-like_dom"/>
</dbReference>
<dbReference type="EMBL" id="JAPOHD010000020">
    <property type="protein sequence ID" value="MCY1720616.1"/>
    <property type="molecule type" value="Genomic_DNA"/>
</dbReference>
<feature type="chain" id="PRO_5040996276" evidence="1">
    <location>
        <begin position="21"/>
        <end position="324"/>
    </location>
</feature>
<keyword evidence="4" id="KW-1185">Reference proteome</keyword>
<feature type="domain" description="Rhodanese" evidence="2">
    <location>
        <begin position="235"/>
        <end position="296"/>
    </location>
</feature>